<dbReference type="RefSeq" id="WP_145352978.1">
    <property type="nucleotide sequence ID" value="NZ_CP036262.1"/>
</dbReference>
<name>A0A517MJJ2_9BACT</name>
<evidence type="ECO:0000313" key="2">
    <source>
        <dbReference type="Proteomes" id="UP000320672"/>
    </source>
</evidence>
<protein>
    <submittedName>
        <fullName evidence="1">N-formylglutamate amidohydrolase</fullName>
    </submittedName>
</protein>
<organism evidence="1 2">
    <name type="scientific">Roseimaritima multifibrata</name>
    <dbReference type="NCBI Taxonomy" id="1930274"/>
    <lineage>
        <taxon>Bacteria</taxon>
        <taxon>Pseudomonadati</taxon>
        <taxon>Planctomycetota</taxon>
        <taxon>Planctomycetia</taxon>
        <taxon>Pirellulales</taxon>
        <taxon>Pirellulaceae</taxon>
        <taxon>Roseimaritima</taxon>
    </lineage>
</organism>
<proteinExistence type="predicted"/>
<dbReference type="EMBL" id="CP036262">
    <property type="protein sequence ID" value="QDS95066.1"/>
    <property type="molecule type" value="Genomic_DNA"/>
</dbReference>
<dbReference type="Pfam" id="PF05013">
    <property type="entry name" value="FGase"/>
    <property type="match status" value="1"/>
</dbReference>
<dbReference type="Gene3D" id="3.40.630.40">
    <property type="entry name" value="Zn-dependent exopeptidases"/>
    <property type="match status" value="1"/>
</dbReference>
<keyword evidence="1" id="KW-0378">Hydrolase</keyword>
<keyword evidence="2" id="KW-1185">Reference proteome</keyword>
<dbReference type="SUPFAM" id="SSF53187">
    <property type="entry name" value="Zn-dependent exopeptidases"/>
    <property type="match status" value="1"/>
</dbReference>
<evidence type="ECO:0000313" key="1">
    <source>
        <dbReference type="EMBL" id="QDS95066.1"/>
    </source>
</evidence>
<accession>A0A517MJJ2</accession>
<dbReference type="OrthoDB" id="9815326at2"/>
<reference evidence="1 2" key="1">
    <citation type="submission" date="2019-02" db="EMBL/GenBank/DDBJ databases">
        <title>Deep-cultivation of Planctomycetes and their phenomic and genomic characterization uncovers novel biology.</title>
        <authorList>
            <person name="Wiegand S."/>
            <person name="Jogler M."/>
            <person name="Boedeker C."/>
            <person name="Pinto D."/>
            <person name="Vollmers J."/>
            <person name="Rivas-Marin E."/>
            <person name="Kohn T."/>
            <person name="Peeters S.H."/>
            <person name="Heuer A."/>
            <person name="Rast P."/>
            <person name="Oberbeckmann S."/>
            <person name="Bunk B."/>
            <person name="Jeske O."/>
            <person name="Meyerdierks A."/>
            <person name="Storesund J.E."/>
            <person name="Kallscheuer N."/>
            <person name="Luecker S."/>
            <person name="Lage O.M."/>
            <person name="Pohl T."/>
            <person name="Merkel B.J."/>
            <person name="Hornburger P."/>
            <person name="Mueller R.-W."/>
            <person name="Bruemmer F."/>
            <person name="Labrenz M."/>
            <person name="Spormann A.M."/>
            <person name="Op den Camp H."/>
            <person name="Overmann J."/>
            <person name="Amann R."/>
            <person name="Jetten M.S.M."/>
            <person name="Mascher T."/>
            <person name="Medema M.H."/>
            <person name="Devos D.P."/>
            <person name="Kaster A.-K."/>
            <person name="Ovreas L."/>
            <person name="Rohde M."/>
            <person name="Galperin M.Y."/>
            <person name="Jogler C."/>
        </authorList>
    </citation>
    <scope>NUCLEOTIDE SEQUENCE [LARGE SCALE GENOMIC DNA]</scope>
    <source>
        <strain evidence="1 2">FF011L</strain>
    </source>
</reference>
<dbReference type="InterPro" id="IPR007709">
    <property type="entry name" value="N-FG_amidohydro"/>
</dbReference>
<dbReference type="GO" id="GO:0016787">
    <property type="term" value="F:hydrolase activity"/>
    <property type="evidence" value="ECO:0007669"/>
    <property type="project" value="UniProtKB-KW"/>
</dbReference>
<gene>
    <name evidence="1" type="ORF">FF011L_38500</name>
</gene>
<dbReference type="KEGG" id="rml:FF011L_38500"/>
<dbReference type="Proteomes" id="UP000320672">
    <property type="component" value="Chromosome"/>
</dbReference>
<sequence length="242" mass="27934">MSLLISCENGGTEVPRFIADAFSSVKARQDLATSRGFDHGARTAATWLSRLTNSPLVACQFTRLAIDVNHSLHHRHLLSKYTKKQPAELRSELAERLYKPYRREVRNKVEHLLTRHAYVIHVAVRTFPPVGRKGPRRTDIGLAYDSRRDEELELCLDWYEEMYDILPWVRVRRNYPFRGRRDSLVKSLRDQFSEDEYIGVEIHLNQAWAARQTQVRDRTLLGIAKSLANILDLPLATAIEAA</sequence>
<dbReference type="AlphaFoldDB" id="A0A517MJJ2"/>